<evidence type="ECO:0000313" key="4">
    <source>
        <dbReference type="Proteomes" id="UP000291022"/>
    </source>
</evidence>
<dbReference type="Pfam" id="PF15254">
    <property type="entry name" value="CCDC14"/>
    <property type="match status" value="1"/>
</dbReference>
<dbReference type="Proteomes" id="UP000291022">
    <property type="component" value="Unassembled WGS sequence"/>
</dbReference>
<reference evidence="4" key="1">
    <citation type="submission" date="2016-06" db="EMBL/GenBank/DDBJ databases">
        <title>De novo assembly and RNA-Seq shows season-dependent expression and editing in black bear kidneys.</title>
        <authorList>
            <person name="Korstanje R."/>
            <person name="Srivastava A."/>
            <person name="Sarsani V.K."/>
            <person name="Sheehan S.M."/>
            <person name="Seger R.L."/>
            <person name="Barter M.E."/>
            <person name="Lindqvist C."/>
            <person name="Brody L.C."/>
            <person name="Mullikin J.C."/>
        </authorList>
    </citation>
    <scope>NUCLEOTIDE SEQUENCE [LARGE SCALE GENOMIC DNA]</scope>
</reference>
<feature type="region of interest" description="Disordered" evidence="2">
    <location>
        <begin position="97"/>
        <end position="117"/>
    </location>
</feature>
<protein>
    <recommendedName>
        <fullName evidence="5">Coiled-coil domain containing 14</fullName>
    </recommendedName>
</protein>
<dbReference type="OMA" id="LRSENAX"/>
<reference evidence="3" key="2">
    <citation type="submission" date="2025-08" db="UniProtKB">
        <authorList>
            <consortium name="Ensembl"/>
        </authorList>
    </citation>
    <scope>IDENTIFICATION</scope>
</reference>
<evidence type="ECO:0000256" key="2">
    <source>
        <dbReference type="SAM" id="MobiDB-lite"/>
    </source>
</evidence>
<proteinExistence type="predicted"/>
<evidence type="ECO:0000256" key="1">
    <source>
        <dbReference type="SAM" id="Coils"/>
    </source>
</evidence>
<accession>A0A452SW58</accession>
<dbReference type="STRING" id="9643.ENSUAMP00000037162"/>
<dbReference type="Ensembl" id="ENSUAMT00000041360.1">
    <property type="protein sequence ID" value="ENSUAMP00000037162.1"/>
    <property type="gene ID" value="ENSUAMG00000028127.1"/>
</dbReference>
<dbReference type="GeneTree" id="ENSGT00390000017916"/>
<dbReference type="PANTHER" id="PTHR22367:SF2">
    <property type="entry name" value="COILED-COIL DOMAIN-CONTAINING PROTEIN 14"/>
    <property type="match status" value="1"/>
</dbReference>
<dbReference type="InterPro" id="IPR029343">
    <property type="entry name" value="CCDC14"/>
</dbReference>
<keyword evidence="1" id="KW-0175">Coiled coil</keyword>
<dbReference type="PANTHER" id="PTHR22367">
    <property type="entry name" value="COILED-COIL DOMAIN-CONTAINING PROTEIN 14"/>
    <property type="match status" value="1"/>
</dbReference>
<sequence>MNLFSRTQLRKISRFNADSGYSIHSESESQTETVQGLDGCASLLRDILRNEDSGSEIAYSENRYNPRSLEGKRFGAKKKGHEKYVPLGVRKEILSSDNKKHIPNEASAGSERGSSDIPQNWSLQDHYRMYSPIIYQALCEHVQTQMSLMNNSASKNNPNGIPAVPCHTMSDSESQATLHSSGFSTSTPVQLLQHPSCPPVVHSEVQTDGDNQFASQNKTVSVNCTDVLRNSFSPGLGVPCSLPKTDKPSIPPFQQLGFVNGILPQQGVPKEPDLLKCFQTYMNLLHSYPDSQTHRSPTLLPPAFPSSNEDNCAREQTGEVTSEGKDLNIHMRDSRIKDVQKAKNVNQSADKARTLKYLLGELKALLAEQEDSEIQRLIAELEACISLLPAISGNTNIQVEIALAMQPLRSENARLRRQLRILNRQLREQEKIQKSSGAVECNLELFSLQSLNKSLQNQLQESLKSQELLQSKNEELLKVIENQKDENKKFAGIFKEKDQTLLENKQQFDIETTRIKIELEEALVNVKSSRFKLEAAEKENQILGITLRQRDAEVTRLRELTRTIFIVSNSIIIIGISINGNPGK</sequence>
<dbReference type="AlphaFoldDB" id="A0A452SW58"/>
<dbReference type="GO" id="GO:0071539">
    <property type="term" value="P:protein localization to centrosome"/>
    <property type="evidence" value="ECO:0007669"/>
    <property type="project" value="TreeGrafter"/>
</dbReference>
<evidence type="ECO:0000313" key="3">
    <source>
        <dbReference type="Ensembl" id="ENSUAMP00000037162.1"/>
    </source>
</evidence>
<evidence type="ECO:0008006" key="5">
    <source>
        <dbReference type="Google" id="ProtNLM"/>
    </source>
</evidence>
<name>A0A452SW58_URSAM</name>
<dbReference type="GO" id="GO:0034451">
    <property type="term" value="C:centriolar satellite"/>
    <property type="evidence" value="ECO:0007669"/>
    <property type="project" value="TreeGrafter"/>
</dbReference>
<reference evidence="3" key="3">
    <citation type="submission" date="2025-09" db="UniProtKB">
        <authorList>
            <consortium name="Ensembl"/>
        </authorList>
    </citation>
    <scope>IDENTIFICATION</scope>
</reference>
<keyword evidence="4" id="KW-1185">Reference proteome</keyword>
<organism evidence="3 4">
    <name type="scientific">Ursus americanus</name>
    <name type="common">American black bear</name>
    <name type="synonym">Euarctos americanus</name>
    <dbReference type="NCBI Taxonomy" id="9643"/>
    <lineage>
        <taxon>Eukaryota</taxon>
        <taxon>Metazoa</taxon>
        <taxon>Chordata</taxon>
        <taxon>Craniata</taxon>
        <taxon>Vertebrata</taxon>
        <taxon>Euteleostomi</taxon>
        <taxon>Mammalia</taxon>
        <taxon>Eutheria</taxon>
        <taxon>Laurasiatheria</taxon>
        <taxon>Carnivora</taxon>
        <taxon>Caniformia</taxon>
        <taxon>Ursidae</taxon>
        <taxon>Ursus</taxon>
    </lineage>
</organism>
<feature type="coiled-coil region" evidence="1">
    <location>
        <begin position="405"/>
        <end position="486"/>
    </location>
</feature>